<evidence type="ECO:0000256" key="3">
    <source>
        <dbReference type="ARBA" id="ARBA00023082"/>
    </source>
</evidence>
<evidence type="ECO:0000256" key="1">
    <source>
        <dbReference type="ARBA" id="ARBA00010641"/>
    </source>
</evidence>
<evidence type="ECO:0000259" key="6">
    <source>
        <dbReference type="Pfam" id="PF04542"/>
    </source>
</evidence>
<dbReference type="InterPro" id="IPR014284">
    <property type="entry name" value="RNA_pol_sigma-70_dom"/>
</dbReference>
<feature type="domain" description="RNA polymerase sigma factor 70 region 4 type 2" evidence="7">
    <location>
        <begin position="129"/>
        <end position="181"/>
    </location>
</feature>
<dbReference type="Proteomes" id="UP000245469">
    <property type="component" value="Unassembled WGS sequence"/>
</dbReference>
<dbReference type="Gene3D" id="1.10.10.10">
    <property type="entry name" value="Winged helix-like DNA-binding domain superfamily/Winged helix DNA-binding domain"/>
    <property type="match status" value="1"/>
</dbReference>
<dbReference type="EMBL" id="QGDQ01000001">
    <property type="protein sequence ID" value="PWJ56226.1"/>
    <property type="molecule type" value="Genomic_DNA"/>
</dbReference>
<evidence type="ECO:0000259" key="7">
    <source>
        <dbReference type="Pfam" id="PF08281"/>
    </source>
</evidence>
<dbReference type="SUPFAM" id="SSF88946">
    <property type="entry name" value="Sigma2 domain of RNA polymerase sigma factors"/>
    <property type="match status" value="1"/>
</dbReference>
<reference evidence="8 9" key="1">
    <citation type="submission" date="2018-03" db="EMBL/GenBank/DDBJ databases">
        <title>Genomic Encyclopedia of Archaeal and Bacterial Type Strains, Phase II (KMG-II): from individual species to whole genera.</title>
        <authorList>
            <person name="Goeker M."/>
        </authorList>
    </citation>
    <scope>NUCLEOTIDE SEQUENCE [LARGE SCALE GENOMIC DNA]</scope>
    <source>
        <strain evidence="8 9">DSM 44889</strain>
    </source>
</reference>
<dbReference type="Pfam" id="PF08281">
    <property type="entry name" value="Sigma70_r4_2"/>
    <property type="match status" value="1"/>
</dbReference>
<name>A0A316AEM0_9ACTN</name>
<protein>
    <submittedName>
        <fullName evidence="8">RNA polymerase sigma (SigV) subunit</fullName>
    </submittedName>
</protein>
<dbReference type="InterPro" id="IPR013325">
    <property type="entry name" value="RNA_pol_sigma_r2"/>
</dbReference>
<dbReference type="NCBIfam" id="TIGR02937">
    <property type="entry name" value="sigma70-ECF"/>
    <property type="match status" value="1"/>
</dbReference>
<keyword evidence="2" id="KW-0805">Transcription regulation</keyword>
<dbReference type="PANTHER" id="PTHR43133">
    <property type="entry name" value="RNA POLYMERASE ECF-TYPE SIGMA FACTO"/>
    <property type="match status" value="1"/>
</dbReference>
<dbReference type="OrthoDB" id="3692620at2"/>
<dbReference type="InterPro" id="IPR039425">
    <property type="entry name" value="RNA_pol_sigma-70-like"/>
</dbReference>
<comment type="similarity">
    <text evidence="1">Belongs to the sigma-70 factor family. ECF subfamily.</text>
</comment>
<dbReference type="GO" id="GO:0016987">
    <property type="term" value="F:sigma factor activity"/>
    <property type="evidence" value="ECO:0007669"/>
    <property type="project" value="UniProtKB-KW"/>
</dbReference>
<dbReference type="InterPro" id="IPR036388">
    <property type="entry name" value="WH-like_DNA-bd_sf"/>
</dbReference>
<keyword evidence="9" id="KW-1185">Reference proteome</keyword>
<dbReference type="Gene3D" id="1.10.1740.10">
    <property type="match status" value="1"/>
</dbReference>
<accession>A0A316AEM0</accession>
<dbReference type="GO" id="GO:0003677">
    <property type="term" value="F:DNA binding"/>
    <property type="evidence" value="ECO:0007669"/>
    <property type="project" value="UniProtKB-KW"/>
</dbReference>
<proteinExistence type="inferred from homology"/>
<evidence type="ECO:0000313" key="9">
    <source>
        <dbReference type="Proteomes" id="UP000245469"/>
    </source>
</evidence>
<dbReference type="CDD" id="cd06171">
    <property type="entry name" value="Sigma70_r4"/>
    <property type="match status" value="1"/>
</dbReference>
<evidence type="ECO:0000256" key="5">
    <source>
        <dbReference type="ARBA" id="ARBA00023163"/>
    </source>
</evidence>
<keyword evidence="3" id="KW-0731">Sigma factor</keyword>
<dbReference type="GO" id="GO:0006352">
    <property type="term" value="P:DNA-templated transcription initiation"/>
    <property type="evidence" value="ECO:0007669"/>
    <property type="project" value="InterPro"/>
</dbReference>
<keyword evidence="4" id="KW-0238">DNA-binding</keyword>
<comment type="caution">
    <text evidence="8">The sequence shown here is derived from an EMBL/GenBank/DDBJ whole genome shotgun (WGS) entry which is preliminary data.</text>
</comment>
<organism evidence="8 9">
    <name type="scientific">Quadrisphaera granulorum</name>
    <dbReference type="NCBI Taxonomy" id="317664"/>
    <lineage>
        <taxon>Bacteria</taxon>
        <taxon>Bacillati</taxon>
        <taxon>Actinomycetota</taxon>
        <taxon>Actinomycetes</taxon>
        <taxon>Kineosporiales</taxon>
        <taxon>Kineosporiaceae</taxon>
        <taxon>Quadrisphaera</taxon>
    </lineage>
</organism>
<evidence type="ECO:0000256" key="2">
    <source>
        <dbReference type="ARBA" id="ARBA00023015"/>
    </source>
</evidence>
<evidence type="ECO:0000313" key="8">
    <source>
        <dbReference type="EMBL" id="PWJ56226.1"/>
    </source>
</evidence>
<dbReference type="InterPro" id="IPR013249">
    <property type="entry name" value="RNA_pol_sigma70_r4_t2"/>
</dbReference>
<dbReference type="SUPFAM" id="SSF88659">
    <property type="entry name" value="Sigma3 and sigma4 domains of RNA polymerase sigma factors"/>
    <property type="match status" value="1"/>
</dbReference>
<dbReference type="AlphaFoldDB" id="A0A316AEM0"/>
<dbReference type="PANTHER" id="PTHR43133:SF50">
    <property type="entry name" value="ECF RNA POLYMERASE SIGMA FACTOR SIGM"/>
    <property type="match status" value="1"/>
</dbReference>
<sequence>MSRWRRPDPAERTAFEEFVQQRGQALAGLARGLTSSAADAEDLLQDVLATVLERWERVAAADDTYLYARRVMVNASTSTWRRRHREMHEHSAEHVMAGDGRDRGSLWFTAAHHDDGDGEHRVLLLDERRAALEALRQLPPRQRAVVVLRYVEELPDAEIAALLDVTSVTVRSTAMRALRTLRGLLMGS</sequence>
<feature type="domain" description="RNA polymerase sigma-70 region 2" evidence="6">
    <location>
        <begin position="19"/>
        <end position="85"/>
    </location>
</feature>
<dbReference type="InterPro" id="IPR007627">
    <property type="entry name" value="RNA_pol_sigma70_r2"/>
</dbReference>
<evidence type="ECO:0000256" key="4">
    <source>
        <dbReference type="ARBA" id="ARBA00023125"/>
    </source>
</evidence>
<dbReference type="RefSeq" id="WP_109772419.1">
    <property type="nucleotide sequence ID" value="NZ_QGDQ01000001.1"/>
</dbReference>
<keyword evidence="5" id="KW-0804">Transcription</keyword>
<dbReference type="InterPro" id="IPR013324">
    <property type="entry name" value="RNA_pol_sigma_r3/r4-like"/>
</dbReference>
<gene>
    <name evidence="8" type="ORF">BXY45_101201</name>
</gene>
<dbReference type="Pfam" id="PF04542">
    <property type="entry name" value="Sigma70_r2"/>
    <property type="match status" value="1"/>
</dbReference>